<keyword evidence="2" id="KW-0547">Nucleotide-binding</keyword>
<protein>
    <recommendedName>
        <fullName evidence="4">ABC transporter domain-containing protein</fullName>
    </recommendedName>
</protein>
<organism evidence="5 6">
    <name type="scientific">Flavonifractor plautii 1_3_50AFAA</name>
    <dbReference type="NCBI Taxonomy" id="742738"/>
    <lineage>
        <taxon>Bacteria</taxon>
        <taxon>Bacillati</taxon>
        <taxon>Bacillota</taxon>
        <taxon>Clostridia</taxon>
        <taxon>Eubacteriales</taxon>
        <taxon>Oscillospiraceae</taxon>
        <taxon>Flavonifractor</taxon>
    </lineage>
</organism>
<evidence type="ECO:0000256" key="3">
    <source>
        <dbReference type="ARBA" id="ARBA00022840"/>
    </source>
</evidence>
<dbReference type="GO" id="GO:0016887">
    <property type="term" value="F:ATP hydrolysis activity"/>
    <property type="evidence" value="ECO:0007669"/>
    <property type="project" value="InterPro"/>
</dbReference>
<dbReference type="InterPro" id="IPR003439">
    <property type="entry name" value="ABC_transporter-like_ATP-bd"/>
</dbReference>
<dbReference type="SUPFAM" id="SSF52540">
    <property type="entry name" value="P-loop containing nucleoside triphosphate hydrolases"/>
    <property type="match status" value="1"/>
</dbReference>
<name>A0A096DDQ7_FLAPL</name>
<accession>A0A096DDQ7</accession>
<dbReference type="CDD" id="cd03230">
    <property type="entry name" value="ABC_DR_subfamily_A"/>
    <property type="match status" value="1"/>
</dbReference>
<dbReference type="eggNOG" id="COG1131">
    <property type="taxonomic scope" value="Bacteria"/>
</dbReference>
<proteinExistence type="predicted"/>
<dbReference type="PANTHER" id="PTHR42939">
    <property type="entry name" value="ABC TRANSPORTER ATP-BINDING PROTEIN ALBC-RELATED"/>
    <property type="match status" value="1"/>
</dbReference>
<dbReference type="PROSITE" id="PS50893">
    <property type="entry name" value="ABC_TRANSPORTER_2"/>
    <property type="match status" value="1"/>
</dbReference>
<dbReference type="Proteomes" id="UP000029585">
    <property type="component" value="Unassembled WGS sequence"/>
</dbReference>
<feature type="domain" description="ABC transporter" evidence="4">
    <location>
        <begin position="2"/>
        <end position="225"/>
    </location>
</feature>
<dbReference type="Gene3D" id="3.40.50.300">
    <property type="entry name" value="P-loop containing nucleotide triphosphate hydrolases"/>
    <property type="match status" value="1"/>
</dbReference>
<dbReference type="RefSeq" id="WP_024724196.1">
    <property type="nucleotide sequence ID" value="NZ_KN174162.1"/>
</dbReference>
<evidence type="ECO:0000313" key="5">
    <source>
        <dbReference type="EMBL" id="KGF55674.1"/>
    </source>
</evidence>
<evidence type="ECO:0000256" key="2">
    <source>
        <dbReference type="ARBA" id="ARBA00022741"/>
    </source>
</evidence>
<dbReference type="Pfam" id="PF00005">
    <property type="entry name" value="ABC_tran"/>
    <property type="match status" value="1"/>
</dbReference>
<evidence type="ECO:0000313" key="6">
    <source>
        <dbReference type="Proteomes" id="UP000029585"/>
    </source>
</evidence>
<comment type="caution">
    <text evidence="5">The sequence shown here is derived from an EMBL/GenBank/DDBJ whole genome shotgun (WGS) entry which is preliminary data.</text>
</comment>
<dbReference type="PANTHER" id="PTHR42939:SF1">
    <property type="entry name" value="ABC TRANSPORTER ATP-BINDING PROTEIN ALBC-RELATED"/>
    <property type="match status" value="1"/>
</dbReference>
<dbReference type="GO" id="GO:0005524">
    <property type="term" value="F:ATP binding"/>
    <property type="evidence" value="ECO:0007669"/>
    <property type="project" value="UniProtKB-KW"/>
</dbReference>
<gene>
    <name evidence="5" type="ORF">HMPREF9460_01752</name>
</gene>
<keyword evidence="3" id="KW-0067">ATP-binding</keyword>
<sequence>MLEVSHVSKKYRGCQQALEDVSLSVGPGEIVGIFGPNGAGKTTLLKCILGLLRYGFGSVTLDGQPITPKNIARLSFATCEHSFFPGLTAAGHRDFCAEHFPAFRAGRFQMLMDFFRLPEKRALRGFSTGQKNQFEVILALCQGADYILMDEPFAGNDVFNREDFYRVLLGILEPTETILLSTHLLEEVQHFISRAVLLRSGRIAGDVTTAALEERSQSLMDYVRSACGYEPGRVLQALERMDGGGEE</sequence>
<dbReference type="EMBL" id="ADLO01000055">
    <property type="protein sequence ID" value="KGF55674.1"/>
    <property type="molecule type" value="Genomic_DNA"/>
</dbReference>
<dbReference type="SMART" id="SM00382">
    <property type="entry name" value="AAA"/>
    <property type="match status" value="1"/>
</dbReference>
<dbReference type="InterPro" id="IPR051782">
    <property type="entry name" value="ABC_Transporter_VariousFunc"/>
</dbReference>
<dbReference type="HOGENOM" id="CLU_000604_1_2_9"/>
<reference evidence="5 6" key="1">
    <citation type="submission" date="2011-08" db="EMBL/GenBank/DDBJ databases">
        <title>The Genome Sequence of Clostridium orbiscindens 1_3_50AFAA.</title>
        <authorList>
            <consortium name="The Broad Institute Genome Sequencing Platform"/>
            <person name="Earl A."/>
            <person name="Ward D."/>
            <person name="Feldgarden M."/>
            <person name="Gevers D."/>
            <person name="Daigneault M."/>
            <person name="Strauss J."/>
            <person name="Allen-Vercoe E."/>
            <person name="Young S.K."/>
            <person name="Zeng Q."/>
            <person name="Gargeya S."/>
            <person name="Fitzgerald M."/>
            <person name="Haas B."/>
            <person name="Abouelleil A."/>
            <person name="Alvarado L."/>
            <person name="Arachchi H.M."/>
            <person name="Berlin A."/>
            <person name="Brown A."/>
            <person name="Chapman S.B."/>
            <person name="Chen Z."/>
            <person name="Dunbar C."/>
            <person name="Freedman E."/>
            <person name="Gearin G."/>
            <person name="Gellesch M."/>
            <person name="Goldberg J."/>
            <person name="Griggs A."/>
            <person name="Gujja S."/>
            <person name="Heiman D."/>
            <person name="Howarth C."/>
            <person name="Larson L."/>
            <person name="Lui A."/>
            <person name="MacDonald P.J.P."/>
            <person name="Montmayeur A."/>
            <person name="Murphy C."/>
            <person name="Neiman D."/>
            <person name="Pearson M."/>
            <person name="Priest M."/>
            <person name="Roberts A."/>
            <person name="Saif S."/>
            <person name="Shea T."/>
            <person name="Shenoy N."/>
            <person name="Sisk P."/>
            <person name="Stolte C."/>
            <person name="Sykes S."/>
            <person name="Wortman J."/>
            <person name="Nusbaum C."/>
            <person name="Birren B."/>
        </authorList>
    </citation>
    <scope>NUCLEOTIDE SEQUENCE [LARGE SCALE GENOMIC DNA]</scope>
    <source>
        <strain evidence="5 6">1_3_50AFAA</strain>
    </source>
</reference>
<dbReference type="InterPro" id="IPR027417">
    <property type="entry name" value="P-loop_NTPase"/>
</dbReference>
<keyword evidence="1" id="KW-0813">Transport</keyword>
<evidence type="ECO:0000259" key="4">
    <source>
        <dbReference type="PROSITE" id="PS50893"/>
    </source>
</evidence>
<evidence type="ECO:0000256" key="1">
    <source>
        <dbReference type="ARBA" id="ARBA00022448"/>
    </source>
</evidence>
<dbReference type="AlphaFoldDB" id="A0A096DDQ7"/>
<keyword evidence="6" id="KW-1185">Reference proteome</keyword>
<dbReference type="InterPro" id="IPR003593">
    <property type="entry name" value="AAA+_ATPase"/>
</dbReference>
<dbReference type="PATRIC" id="fig|742738.3.peg.1798"/>